<name>A0A8S5RWU7_9CAUD</name>
<sequence>MLILVGPVSDPILSSKSSNVTDDSSEYECRFDSYLGNKNLNFLNFSIDFA</sequence>
<accession>A0A8S5RWU7</accession>
<protein>
    <submittedName>
        <fullName evidence="1">Uncharacterized protein</fullName>
    </submittedName>
</protein>
<organism evidence="1">
    <name type="scientific">Siphoviridae sp. ctHip2</name>
    <dbReference type="NCBI Taxonomy" id="2827830"/>
    <lineage>
        <taxon>Viruses</taxon>
        <taxon>Duplodnaviria</taxon>
        <taxon>Heunggongvirae</taxon>
        <taxon>Uroviricota</taxon>
        <taxon>Caudoviricetes</taxon>
    </lineage>
</organism>
<evidence type="ECO:0000313" key="1">
    <source>
        <dbReference type="EMBL" id="DAF42979.1"/>
    </source>
</evidence>
<dbReference type="EMBL" id="BK032497">
    <property type="protein sequence ID" value="DAF42979.1"/>
    <property type="molecule type" value="Genomic_DNA"/>
</dbReference>
<proteinExistence type="predicted"/>
<reference evidence="1" key="1">
    <citation type="journal article" date="2021" name="Proc. Natl. Acad. Sci. U.S.A.">
        <title>A Catalog of Tens of Thousands of Viruses from Human Metagenomes Reveals Hidden Associations with Chronic Diseases.</title>
        <authorList>
            <person name="Tisza M.J."/>
            <person name="Buck C.B."/>
        </authorList>
    </citation>
    <scope>NUCLEOTIDE SEQUENCE</scope>
    <source>
        <strain evidence="1">CtHip2</strain>
    </source>
</reference>